<dbReference type="GO" id="GO:0008168">
    <property type="term" value="F:methyltransferase activity"/>
    <property type="evidence" value="ECO:0007669"/>
    <property type="project" value="UniProtKB-KW"/>
</dbReference>
<proteinExistence type="predicted"/>
<dbReference type="Pfam" id="PF13649">
    <property type="entry name" value="Methyltransf_25"/>
    <property type="match status" value="1"/>
</dbReference>
<dbReference type="SUPFAM" id="SSF53335">
    <property type="entry name" value="S-adenosyl-L-methionine-dependent methyltransferases"/>
    <property type="match status" value="1"/>
</dbReference>
<dbReference type="RefSeq" id="WP_203955105.1">
    <property type="nucleotide sequence ID" value="NZ_BOOO01000024.1"/>
</dbReference>
<evidence type="ECO:0000313" key="3">
    <source>
        <dbReference type="EMBL" id="GII31167.1"/>
    </source>
</evidence>
<organism evidence="3 4">
    <name type="scientific">Planotetraspora mira</name>
    <dbReference type="NCBI Taxonomy" id="58121"/>
    <lineage>
        <taxon>Bacteria</taxon>
        <taxon>Bacillati</taxon>
        <taxon>Actinomycetota</taxon>
        <taxon>Actinomycetes</taxon>
        <taxon>Streptosporangiales</taxon>
        <taxon>Streptosporangiaceae</taxon>
        <taxon>Planotetraspora</taxon>
    </lineage>
</organism>
<keyword evidence="4" id="KW-1185">Reference proteome</keyword>
<keyword evidence="1" id="KW-0808">Transferase</keyword>
<dbReference type="Gene3D" id="3.40.50.150">
    <property type="entry name" value="Vaccinia Virus protein VP39"/>
    <property type="match status" value="1"/>
</dbReference>
<comment type="caution">
    <text evidence="3">The sequence shown here is derived from an EMBL/GenBank/DDBJ whole genome shotgun (WGS) entry which is preliminary data.</text>
</comment>
<dbReference type="EMBL" id="BOOO01000024">
    <property type="protein sequence ID" value="GII31167.1"/>
    <property type="molecule type" value="Genomic_DNA"/>
</dbReference>
<feature type="domain" description="Methyltransferase" evidence="2">
    <location>
        <begin position="52"/>
        <end position="145"/>
    </location>
</feature>
<evidence type="ECO:0000313" key="4">
    <source>
        <dbReference type="Proteomes" id="UP000650628"/>
    </source>
</evidence>
<dbReference type="PANTHER" id="PTHR43861">
    <property type="entry name" value="TRANS-ACONITATE 2-METHYLTRANSFERASE-RELATED"/>
    <property type="match status" value="1"/>
</dbReference>
<dbReference type="CDD" id="cd02440">
    <property type="entry name" value="AdoMet_MTases"/>
    <property type="match status" value="1"/>
</dbReference>
<dbReference type="GO" id="GO:0032259">
    <property type="term" value="P:methylation"/>
    <property type="evidence" value="ECO:0007669"/>
    <property type="project" value="UniProtKB-KW"/>
</dbReference>
<accession>A0A8J3TTP3</accession>
<keyword evidence="3" id="KW-0489">Methyltransferase</keyword>
<protein>
    <submittedName>
        <fullName evidence="3">SAM-dependent methyltransferase</fullName>
    </submittedName>
</protein>
<dbReference type="InterPro" id="IPR041698">
    <property type="entry name" value="Methyltransf_25"/>
</dbReference>
<dbReference type="AlphaFoldDB" id="A0A8J3TTP3"/>
<evidence type="ECO:0000259" key="2">
    <source>
        <dbReference type="Pfam" id="PF13649"/>
    </source>
</evidence>
<gene>
    <name evidence="3" type="ORF">Pmi06nite_46090</name>
</gene>
<dbReference type="InterPro" id="IPR029063">
    <property type="entry name" value="SAM-dependent_MTases_sf"/>
</dbReference>
<reference evidence="3 4" key="1">
    <citation type="submission" date="2021-01" db="EMBL/GenBank/DDBJ databases">
        <title>Whole genome shotgun sequence of Planotetraspora mira NBRC 15435.</title>
        <authorList>
            <person name="Komaki H."/>
            <person name="Tamura T."/>
        </authorList>
    </citation>
    <scope>NUCLEOTIDE SEQUENCE [LARGE SCALE GENOMIC DNA]</scope>
    <source>
        <strain evidence="3 4">NBRC 15435</strain>
    </source>
</reference>
<dbReference type="Proteomes" id="UP000650628">
    <property type="component" value="Unassembled WGS sequence"/>
</dbReference>
<name>A0A8J3TTP3_9ACTN</name>
<sequence>MPASDLAPVSSYWDASAESFDDEADHGLRDPQVRDAWARRLAGWLPGSPCEILDLGCGTGSLTLLLAQQGHRPIGVDLSPRMIEQAAGKLSAAGFDIPLLVGDASDPPTAAHEPFDVILVRHLMWTLPAPEKALRRWLNLLRPGGRLVLVEGHWQTSADSTPYAPGSPELPWLGGVTAEQLIEALEPLAVVGHHEQLTDPTLWGRPIEDERYVVIAHRKPGGSDC</sequence>
<evidence type="ECO:0000256" key="1">
    <source>
        <dbReference type="ARBA" id="ARBA00022679"/>
    </source>
</evidence>